<evidence type="ECO:0000313" key="1">
    <source>
        <dbReference type="EMBL" id="WHZ57384.1"/>
    </source>
</evidence>
<accession>A0ACD4RAC1</accession>
<reference evidence="2" key="1">
    <citation type="journal article" date="2025" name="Aquaculture">
        <title>Assessment of the bioflocculant production and safety properties of Metabacillus hrfriensis sp. nov. based on phenotypic and whole-genome sequencing analysis.</title>
        <authorList>
            <person name="Zhang R."/>
            <person name="Zhao Z."/>
            <person name="Luo L."/>
            <person name="Wang S."/>
            <person name="Guo K."/>
            <person name="Xu W."/>
        </authorList>
    </citation>
    <scope>NUCLEOTIDE SEQUENCE [LARGE SCALE GENOMIC DNA]</scope>
    <source>
        <strain evidence="2">CT-WN-B3</strain>
    </source>
</reference>
<keyword evidence="1" id="KW-0547">Nucleotide-binding</keyword>
<keyword evidence="2" id="KW-1185">Reference proteome</keyword>
<proteinExistence type="predicted"/>
<evidence type="ECO:0000313" key="2">
    <source>
        <dbReference type="Proteomes" id="UP001226091"/>
    </source>
</evidence>
<dbReference type="EMBL" id="CP126116">
    <property type="protein sequence ID" value="WHZ57384.1"/>
    <property type="molecule type" value="Genomic_DNA"/>
</dbReference>
<dbReference type="Proteomes" id="UP001226091">
    <property type="component" value="Chromosome"/>
</dbReference>
<gene>
    <name evidence="1" type="ORF">QLQ22_22500</name>
</gene>
<protein>
    <submittedName>
        <fullName evidence="1">ATP-binding protein</fullName>
    </submittedName>
</protein>
<organism evidence="1 2">
    <name type="scientific">Metabacillus hrfriensis</name>
    <dbReference type="NCBI Taxonomy" id="3048891"/>
    <lineage>
        <taxon>Bacteria</taxon>
        <taxon>Bacillati</taxon>
        <taxon>Bacillota</taxon>
        <taxon>Bacilli</taxon>
        <taxon>Bacillales</taxon>
        <taxon>Bacillaceae</taxon>
        <taxon>Metabacillus</taxon>
    </lineage>
</organism>
<sequence>MTYTKMFLAGELYNLLIIGNPGTGKSYLCAGTIKEVKEKGISVGFLTTGQLLSMFKTTYRKGAAKSEEDIFRDIKRIGLLVLDDVGSEAIGGNDDWRKGMLFQIVCDGAYLFTERAI</sequence>
<keyword evidence="1" id="KW-0067">ATP-binding</keyword>
<name>A0ACD4RAC1_9BACI</name>